<comment type="caution">
    <text evidence="4">The sequence shown here is derived from an EMBL/GenBank/DDBJ whole genome shotgun (WGS) entry which is preliminary data.</text>
</comment>
<reference evidence="4 5" key="1">
    <citation type="submission" date="2019-03" db="EMBL/GenBank/DDBJ databases">
        <title>Sapientia aquatica gen. nov., sp. nov., isolated from a crater lake.</title>
        <authorList>
            <person name="Felfoldi T."/>
            <person name="Szabo A."/>
            <person name="Toth E."/>
            <person name="Schumann P."/>
            <person name="Keki Z."/>
            <person name="Marialigeti K."/>
            <person name="Mathe I."/>
        </authorList>
    </citation>
    <scope>NUCLEOTIDE SEQUENCE [LARGE SCALE GENOMIC DNA]</scope>
    <source>
        <strain evidence="4 5">SA-152</strain>
    </source>
</reference>
<evidence type="ECO:0000256" key="2">
    <source>
        <dbReference type="ARBA" id="ARBA00023043"/>
    </source>
</evidence>
<dbReference type="OrthoDB" id="8909313at2"/>
<feature type="repeat" description="ANK" evidence="3">
    <location>
        <begin position="36"/>
        <end position="68"/>
    </location>
</feature>
<dbReference type="EMBL" id="SMYL01000003">
    <property type="protein sequence ID" value="TDK66387.1"/>
    <property type="molecule type" value="Genomic_DNA"/>
</dbReference>
<evidence type="ECO:0000256" key="1">
    <source>
        <dbReference type="ARBA" id="ARBA00022737"/>
    </source>
</evidence>
<organism evidence="4 5">
    <name type="scientific">Sapientia aquatica</name>
    <dbReference type="NCBI Taxonomy" id="1549640"/>
    <lineage>
        <taxon>Bacteria</taxon>
        <taxon>Pseudomonadati</taxon>
        <taxon>Pseudomonadota</taxon>
        <taxon>Betaproteobacteria</taxon>
        <taxon>Burkholderiales</taxon>
        <taxon>Oxalobacteraceae</taxon>
        <taxon>Sapientia</taxon>
    </lineage>
</organism>
<dbReference type="Proteomes" id="UP000294829">
    <property type="component" value="Unassembled WGS sequence"/>
</dbReference>
<sequence length="136" mass="15081">MDELQSVLARIQDRSSFHDKNFEDTNLIDVNQKNWCGDFPLQIAVVTNDIPAVQVLIDNGAAVDAKGEDGFTALHWATIKRNHAAIRVLLSRGANPGIKNGFGASPIDIATKSNDLESIELFKRMNRRHLMSTIPK</sequence>
<dbReference type="SUPFAM" id="SSF48403">
    <property type="entry name" value="Ankyrin repeat"/>
    <property type="match status" value="1"/>
</dbReference>
<dbReference type="InterPro" id="IPR002110">
    <property type="entry name" value="Ankyrin_rpt"/>
</dbReference>
<gene>
    <name evidence="4" type="ORF">E2I14_07895</name>
</gene>
<dbReference type="InterPro" id="IPR036770">
    <property type="entry name" value="Ankyrin_rpt-contain_sf"/>
</dbReference>
<dbReference type="RefSeq" id="WP_133327219.1">
    <property type="nucleotide sequence ID" value="NZ_SMYL01000003.1"/>
</dbReference>
<dbReference type="PANTHER" id="PTHR24171">
    <property type="entry name" value="ANKYRIN REPEAT DOMAIN-CONTAINING PROTEIN 39-RELATED"/>
    <property type="match status" value="1"/>
</dbReference>
<keyword evidence="5" id="KW-1185">Reference proteome</keyword>
<dbReference type="AlphaFoldDB" id="A0A4R5W2Z0"/>
<evidence type="ECO:0000313" key="4">
    <source>
        <dbReference type="EMBL" id="TDK66387.1"/>
    </source>
</evidence>
<proteinExistence type="predicted"/>
<evidence type="ECO:0000313" key="5">
    <source>
        <dbReference type="Proteomes" id="UP000294829"/>
    </source>
</evidence>
<protein>
    <submittedName>
        <fullName evidence="4">Ankyrin repeat domain-containing protein</fullName>
    </submittedName>
</protein>
<dbReference type="PROSITE" id="PS50088">
    <property type="entry name" value="ANK_REPEAT"/>
    <property type="match status" value="2"/>
</dbReference>
<dbReference type="SMART" id="SM00248">
    <property type="entry name" value="ANK"/>
    <property type="match status" value="3"/>
</dbReference>
<evidence type="ECO:0000256" key="3">
    <source>
        <dbReference type="PROSITE-ProRule" id="PRU00023"/>
    </source>
</evidence>
<keyword evidence="1" id="KW-0677">Repeat</keyword>
<name>A0A4R5W2Z0_9BURK</name>
<dbReference type="Pfam" id="PF12796">
    <property type="entry name" value="Ank_2"/>
    <property type="match status" value="1"/>
</dbReference>
<feature type="repeat" description="ANK" evidence="3">
    <location>
        <begin position="69"/>
        <end position="101"/>
    </location>
</feature>
<accession>A0A4R5W2Z0</accession>
<keyword evidence="2 3" id="KW-0040">ANK repeat</keyword>
<dbReference type="Gene3D" id="1.25.40.20">
    <property type="entry name" value="Ankyrin repeat-containing domain"/>
    <property type="match status" value="1"/>
</dbReference>
<dbReference type="PROSITE" id="PS50297">
    <property type="entry name" value="ANK_REP_REGION"/>
    <property type="match status" value="2"/>
</dbReference>